<proteinExistence type="predicted"/>
<name>A0A0D0BXL5_9AGAR</name>
<feature type="compositionally biased region" description="Polar residues" evidence="1">
    <location>
        <begin position="214"/>
        <end position="223"/>
    </location>
</feature>
<evidence type="ECO:0000313" key="3">
    <source>
        <dbReference type="Proteomes" id="UP000053593"/>
    </source>
</evidence>
<reference evidence="2 3" key="1">
    <citation type="submission" date="2014-04" db="EMBL/GenBank/DDBJ databases">
        <title>Evolutionary Origins and Diversification of the Mycorrhizal Mutualists.</title>
        <authorList>
            <consortium name="DOE Joint Genome Institute"/>
            <consortium name="Mycorrhizal Genomics Consortium"/>
            <person name="Kohler A."/>
            <person name="Kuo A."/>
            <person name="Nagy L.G."/>
            <person name="Floudas D."/>
            <person name="Copeland A."/>
            <person name="Barry K.W."/>
            <person name="Cichocki N."/>
            <person name="Veneault-Fourrey C."/>
            <person name="LaButti K."/>
            <person name="Lindquist E.A."/>
            <person name="Lipzen A."/>
            <person name="Lundell T."/>
            <person name="Morin E."/>
            <person name="Murat C."/>
            <person name="Riley R."/>
            <person name="Ohm R."/>
            <person name="Sun H."/>
            <person name="Tunlid A."/>
            <person name="Henrissat B."/>
            <person name="Grigoriev I.V."/>
            <person name="Hibbett D.S."/>
            <person name="Martin F."/>
        </authorList>
    </citation>
    <scope>NUCLEOTIDE SEQUENCE [LARGE SCALE GENOMIC DNA]</scope>
    <source>
        <strain evidence="2 3">FD-317 M1</strain>
    </source>
</reference>
<dbReference type="HOGENOM" id="CLU_900338_0_0_1"/>
<feature type="region of interest" description="Disordered" evidence="1">
    <location>
        <begin position="209"/>
        <end position="234"/>
    </location>
</feature>
<evidence type="ECO:0000256" key="1">
    <source>
        <dbReference type="SAM" id="MobiDB-lite"/>
    </source>
</evidence>
<accession>A0A0D0BXL5</accession>
<keyword evidence="3" id="KW-1185">Reference proteome</keyword>
<gene>
    <name evidence="2" type="ORF">GYMLUDRAFT_249457</name>
</gene>
<dbReference type="EMBL" id="KN834815">
    <property type="protein sequence ID" value="KIK54524.1"/>
    <property type="molecule type" value="Genomic_DNA"/>
</dbReference>
<dbReference type="AlphaFoldDB" id="A0A0D0BXL5"/>
<protein>
    <submittedName>
        <fullName evidence="2">Uncharacterized protein</fullName>
    </submittedName>
</protein>
<sequence length="309" mass="33832">MPCSYLCLRSELDLCCGALDAGSAFCIAQSVLHASGPPVVNPSYLCLRSELDAPFRCLDAGSAFYVPLHGRHSELPLLHQMVTVPTSRFYVTLHGRLRTVAALPDGQSPNFFNSILGDIDRVTTTDQQLKEDLWACEGPTSLSLFNKAHGVASVDSEIEILPSPHLTALSRACQLCLEQDYQCVWTNGICKRCRESDIVKEAPFTGSHGVVNNPLPSQAQTDIDTPLPGPQAPKAQDLLHQVNDSPVCFPSINENFINSTMSADYDALIGNFEGVCPDSQFYENIMYEWYIYGMLALGGLEGFDKPHSD</sequence>
<evidence type="ECO:0000313" key="2">
    <source>
        <dbReference type="EMBL" id="KIK54524.1"/>
    </source>
</evidence>
<organism evidence="2 3">
    <name type="scientific">Collybiopsis luxurians FD-317 M1</name>
    <dbReference type="NCBI Taxonomy" id="944289"/>
    <lineage>
        <taxon>Eukaryota</taxon>
        <taxon>Fungi</taxon>
        <taxon>Dikarya</taxon>
        <taxon>Basidiomycota</taxon>
        <taxon>Agaricomycotina</taxon>
        <taxon>Agaricomycetes</taxon>
        <taxon>Agaricomycetidae</taxon>
        <taxon>Agaricales</taxon>
        <taxon>Marasmiineae</taxon>
        <taxon>Omphalotaceae</taxon>
        <taxon>Collybiopsis</taxon>
        <taxon>Collybiopsis luxurians</taxon>
    </lineage>
</organism>
<dbReference type="Proteomes" id="UP000053593">
    <property type="component" value="Unassembled WGS sequence"/>
</dbReference>